<dbReference type="Gene3D" id="2.40.50.140">
    <property type="entry name" value="Nucleic acid-binding proteins"/>
    <property type="match status" value="1"/>
</dbReference>
<dbReference type="AlphaFoldDB" id="A0A3P6FTJ3"/>
<dbReference type="EMBL" id="LR031880">
    <property type="protein sequence ID" value="VDD61587.1"/>
    <property type="molecule type" value="Genomic_DNA"/>
</dbReference>
<name>A0A3P6FTJ3_BRAOL</name>
<organism evidence="1">
    <name type="scientific">Brassica oleracea</name>
    <name type="common">Wild cabbage</name>
    <dbReference type="NCBI Taxonomy" id="3712"/>
    <lineage>
        <taxon>Eukaryota</taxon>
        <taxon>Viridiplantae</taxon>
        <taxon>Streptophyta</taxon>
        <taxon>Embryophyta</taxon>
        <taxon>Tracheophyta</taxon>
        <taxon>Spermatophyta</taxon>
        <taxon>Magnoliopsida</taxon>
        <taxon>eudicotyledons</taxon>
        <taxon>Gunneridae</taxon>
        <taxon>Pentapetalae</taxon>
        <taxon>rosids</taxon>
        <taxon>malvids</taxon>
        <taxon>Brassicales</taxon>
        <taxon>Brassicaceae</taxon>
        <taxon>Brassiceae</taxon>
        <taxon>Brassica</taxon>
    </lineage>
</organism>
<reference evidence="1" key="1">
    <citation type="submission" date="2018-11" db="EMBL/GenBank/DDBJ databases">
        <authorList>
            <consortium name="Genoscope - CEA"/>
            <person name="William W."/>
        </authorList>
    </citation>
    <scope>NUCLEOTIDE SEQUENCE</scope>
</reference>
<accession>A0A3P6FTJ3</accession>
<protein>
    <submittedName>
        <fullName evidence="1">Uncharacterized protein</fullName>
    </submittedName>
</protein>
<gene>
    <name evidence="1" type="ORF">BOLC6T37040H</name>
</gene>
<dbReference type="InterPro" id="IPR012340">
    <property type="entry name" value="NA-bd_OB-fold"/>
</dbReference>
<sequence length="56" mass="6195">MQGDTDSTTQLFIITAPSQDIDFICTGRVARVDMDKGWCYAACSKCSKTAAHCLRY</sequence>
<proteinExistence type="predicted"/>
<evidence type="ECO:0000313" key="1">
    <source>
        <dbReference type="EMBL" id="VDD61587.1"/>
    </source>
</evidence>